<evidence type="ECO:0000313" key="3">
    <source>
        <dbReference type="Proteomes" id="UP000190023"/>
    </source>
</evidence>
<feature type="domain" description="Alkyl hydroperoxide reductase subunit C/ Thiol specific antioxidant" evidence="1">
    <location>
        <begin position="46"/>
        <end position="136"/>
    </location>
</feature>
<comment type="caution">
    <text evidence="2">The sequence shown here is derived from an EMBL/GenBank/DDBJ whole genome shotgun (WGS) entry which is preliminary data.</text>
</comment>
<dbReference type="GO" id="GO:0016209">
    <property type="term" value="F:antioxidant activity"/>
    <property type="evidence" value="ECO:0007669"/>
    <property type="project" value="InterPro"/>
</dbReference>
<evidence type="ECO:0000259" key="1">
    <source>
        <dbReference type="Pfam" id="PF00578"/>
    </source>
</evidence>
<protein>
    <submittedName>
        <fullName evidence="2">Protein disulfide oxidoreductase</fullName>
    </submittedName>
</protein>
<gene>
    <name evidence="2" type="ORF">B0188_04920</name>
</gene>
<reference evidence="2 3" key="1">
    <citation type="submission" date="2017-02" db="EMBL/GenBank/DDBJ databases">
        <title>Draft genome sequence of Haemophilus felis CCUG 31170 type strain.</title>
        <authorList>
            <person name="Engstrom-Jakobsson H."/>
            <person name="Salva-Serra F."/>
            <person name="Thorell K."/>
            <person name="Gonzales-Siles L."/>
            <person name="Karlsson R."/>
            <person name="Boulund F."/>
            <person name="Engstrand L."/>
            <person name="Kristiansson E."/>
            <person name="Moore E."/>
        </authorList>
    </citation>
    <scope>NUCLEOTIDE SEQUENCE [LARGE SCALE GENOMIC DNA]</scope>
    <source>
        <strain evidence="2 3">CCUG 31170</strain>
    </source>
</reference>
<organism evidence="2 3">
    <name type="scientific">[Haemophilus] felis</name>
    <dbReference type="NCBI Taxonomy" id="123822"/>
    <lineage>
        <taxon>Bacteria</taxon>
        <taxon>Pseudomonadati</taxon>
        <taxon>Pseudomonadota</taxon>
        <taxon>Gammaproteobacteria</taxon>
        <taxon>Pasteurellales</taxon>
        <taxon>Pasteurellaceae</taxon>
    </lineage>
</organism>
<dbReference type="Proteomes" id="UP000190023">
    <property type="component" value="Unassembled WGS sequence"/>
</dbReference>
<dbReference type="CDD" id="cd03011">
    <property type="entry name" value="TlpA_like_ScsD_MtbDsbE"/>
    <property type="match status" value="1"/>
</dbReference>
<dbReference type="PANTHER" id="PTHR42852:SF17">
    <property type="entry name" value="THIOREDOXIN-LIKE PROTEIN HI_1115"/>
    <property type="match status" value="1"/>
</dbReference>
<dbReference type="OrthoDB" id="9796554at2"/>
<dbReference type="InterPro" id="IPR036249">
    <property type="entry name" value="Thioredoxin-like_sf"/>
</dbReference>
<accession>A0A1T0B275</accession>
<keyword evidence="3" id="KW-1185">Reference proteome</keyword>
<dbReference type="InterPro" id="IPR050553">
    <property type="entry name" value="Thioredoxin_ResA/DsbE_sf"/>
</dbReference>
<proteinExistence type="predicted"/>
<name>A0A1T0B275_9PAST</name>
<dbReference type="EMBL" id="MUYB01000020">
    <property type="protein sequence ID" value="OOS04280.1"/>
    <property type="molecule type" value="Genomic_DNA"/>
</dbReference>
<sequence length="170" mass="19930">MLKLHPKKIAKNLLSFLLALFIISQFLDFLRRPELPEEFNSTLLYDLQQQPFFLGQLSQEQPIILYFWGTWCHYCDYTSPAIEQLHQENIPVLSIALRSGSASEIQNYLDEKQFHFRTVNDVFGMLSENWNVTVTPSILILVNGKLYSSTHGLTSYWGIKLRWLFAKWLN</sequence>
<dbReference type="SUPFAM" id="SSF52833">
    <property type="entry name" value="Thioredoxin-like"/>
    <property type="match status" value="1"/>
</dbReference>
<dbReference type="Pfam" id="PF00578">
    <property type="entry name" value="AhpC-TSA"/>
    <property type="match status" value="1"/>
</dbReference>
<dbReference type="Gene3D" id="3.40.30.10">
    <property type="entry name" value="Glutaredoxin"/>
    <property type="match status" value="1"/>
</dbReference>
<dbReference type="InterPro" id="IPR000866">
    <property type="entry name" value="AhpC/TSA"/>
</dbReference>
<evidence type="ECO:0000313" key="2">
    <source>
        <dbReference type="EMBL" id="OOS04280.1"/>
    </source>
</evidence>
<dbReference type="PANTHER" id="PTHR42852">
    <property type="entry name" value="THIOL:DISULFIDE INTERCHANGE PROTEIN DSBE"/>
    <property type="match status" value="1"/>
</dbReference>
<dbReference type="AlphaFoldDB" id="A0A1T0B275"/>
<dbReference type="STRING" id="123822.B0188_04920"/>
<dbReference type="GO" id="GO:0016491">
    <property type="term" value="F:oxidoreductase activity"/>
    <property type="evidence" value="ECO:0007669"/>
    <property type="project" value="InterPro"/>
</dbReference>